<organism evidence="12">
    <name type="scientific">Tuwongella immobilis</name>
    <dbReference type="NCBI Taxonomy" id="692036"/>
    <lineage>
        <taxon>Bacteria</taxon>
        <taxon>Pseudomonadati</taxon>
        <taxon>Planctomycetota</taxon>
        <taxon>Planctomycetia</taxon>
        <taxon>Gemmatales</taxon>
        <taxon>Gemmataceae</taxon>
        <taxon>Tuwongella</taxon>
    </lineage>
</organism>
<dbReference type="GO" id="GO:0016740">
    <property type="term" value="F:transferase activity"/>
    <property type="evidence" value="ECO:0007669"/>
    <property type="project" value="UniProtKB-KW"/>
</dbReference>
<accession>A0A6C2YSK0</accession>
<evidence type="ECO:0000256" key="11">
    <source>
        <dbReference type="SAM" id="SignalP"/>
    </source>
</evidence>
<dbReference type="EMBL" id="LR586016">
    <property type="protein sequence ID" value="VIP04678.1"/>
    <property type="molecule type" value="Genomic_DNA"/>
</dbReference>
<dbReference type="KEGG" id="tim:GMBLW1_45150"/>
<keyword evidence="7" id="KW-0274">FAD</keyword>
<dbReference type="Pfam" id="PF02424">
    <property type="entry name" value="ApbE"/>
    <property type="match status" value="1"/>
</dbReference>
<dbReference type="EMBL" id="LR593887">
    <property type="protein sequence ID" value="VTS06715.1"/>
    <property type="molecule type" value="Genomic_DNA"/>
</dbReference>
<reference evidence="12" key="1">
    <citation type="submission" date="2019-04" db="EMBL/GenBank/DDBJ databases">
        <authorList>
            <consortium name="Science for Life Laboratories"/>
        </authorList>
    </citation>
    <scope>NUCLEOTIDE SEQUENCE</scope>
    <source>
        <strain evidence="12">MBLW1</strain>
    </source>
</reference>
<proteinExistence type="predicted"/>
<dbReference type="RefSeq" id="WP_162659727.1">
    <property type="nucleotide sequence ID" value="NZ_LR593887.1"/>
</dbReference>
<evidence type="ECO:0000256" key="1">
    <source>
        <dbReference type="ARBA" id="ARBA00001946"/>
    </source>
</evidence>
<feature type="signal peptide" evidence="11">
    <location>
        <begin position="1"/>
        <end position="22"/>
    </location>
</feature>
<gene>
    <name evidence="12" type="ORF">GMBLW1_45150</name>
</gene>
<evidence type="ECO:0000313" key="12">
    <source>
        <dbReference type="EMBL" id="VIP04678.1"/>
    </source>
</evidence>
<dbReference type="SUPFAM" id="SSF143631">
    <property type="entry name" value="ApbE-like"/>
    <property type="match status" value="1"/>
</dbReference>
<dbReference type="AlphaFoldDB" id="A0A6C2YSK0"/>
<evidence type="ECO:0000313" key="13">
    <source>
        <dbReference type="Proteomes" id="UP000464378"/>
    </source>
</evidence>
<dbReference type="Gene3D" id="2.115.10.20">
    <property type="entry name" value="Glycosyl hydrolase domain, family 43"/>
    <property type="match status" value="2"/>
</dbReference>
<dbReference type="InterPro" id="IPR023296">
    <property type="entry name" value="Glyco_hydro_beta-prop_sf"/>
</dbReference>
<dbReference type="InterPro" id="IPR003374">
    <property type="entry name" value="ApbE-like_sf"/>
</dbReference>
<name>A0A6C2YSK0_9BACT</name>
<dbReference type="SUPFAM" id="SSF75005">
    <property type="entry name" value="Arabinanase/levansucrase/invertase"/>
    <property type="match status" value="2"/>
</dbReference>
<comment type="catalytic activity">
    <reaction evidence="10">
        <text>L-threonyl-[protein] + FAD = FMN-L-threonyl-[protein] + AMP + H(+)</text>
        <dbReference type="Rhea" id="RHEA:36847"/>
        <dbReference type="Rhea" id="RHEA-COMP:11060"/>
        <dbReference type="Rhea" id="RHEA-COMP:11061"/>
        <dbReference type="ChEBI" id="CHEBI:15378"/>
        <dbReference type="ChEBI" id="CHEBI:30013"/>
        <dbReference type="ChEBI" id="CHEBI:57692"/>
        <dbReference type="ChEBI" id="CHEBI:74257"/>
        <dbReference type="ChEBI" id="CHEBI:456215"/>
        <dbReference type="EC" id="2.7.1.180"/>
    </reaction>
</comment>
<evidence type="ECO:0000256" key="7">
    <source>
        <dbReference type="ARBA" id="ARBA00022827"/>
    </source>
</evidence>
<dbReference type="Proteomes" id="UP000464378">
    <property type="component" value="Chromosome"/>
</dbReference>
<keyword evidence="8" id="KW-0460">Magnesium</keyword>
<evidence type="ECO:0000256" key="6">
    <source>
        <dbReference type="ARBA" id="ARBA00022723"/>
    </source>
</evidence>
<comment type="cofactor">
    <cofactor evidence="1">
        <name>Mg(2+)</name>
        <dbReference type="ChEBI" id="CHEBI:18420"/>
    </cofactor>
</comment>
<evidence type="ECO:0000256" key="10">
    <source>
        <dbReference type="ARBA" id="ARBA00048540"/>
    </source>
</evidence>
<keyword evidence="6" id="KW-0479">Metal-binding</keyword>
<feature type="chain" id="PRO_5033535003" description="FAD:protein FMN transferase" evidence="11">
    <location>
        <begin position="23"/>
        <end position="638"/>
    </location>
</feature>
<dbReference type="PANTHER" id="PTHR30040:SF2">
    <property type="entry name" value="FAD:PROTEIN FMN TRANSFERASE"/>
    <property type="match status" value="1"/>
</dbReference>
<evidence type="ECO:0000256" key="2">
    <source>
        <dbReference type="ARBA" id="ARBA00011955"/>
    </source>
</evidence>
<keyword evidence="11" id="KW-0732">Signal</keyword>
<dbReference type="InterPro" id="IPR024932">
    <property type="entry name" value="ApbE"/>
</dbReference>
<dbReference type="PANTHER" id="PTHR30040">
    <property type="entry name" value="THIAMINE BIOSYNTHESIS LIPOPROTEIN APBE"/>
    <property type="match status" value="1"/>
</dbReference>
<evidence type="ECO:0000256" key="4">
    <source>
        <dbReference type="ARBA" id="ARBA00022630"/>
    </source>
</evidence>
<evidence type="ECO:0000256" key="5">
    <source>
        <dbReference type="ARBA" id="ARBA00022679"/>
    </source>
</evidence>
<protein>
    <recommendedName>
        <fullName evidence="3">FAD:protein FMN transferase</fullName>
        <ecNumber evidence="2">2.7.1.180</ecNumber>
    </recommendedName>
    <alternativeName>
        <fullName evidence="9">Flavin transferase</fullName>
    </alternativeName>
</protein>
<evidence type="ECO:0000256" key="3">
    <source>
        <dbReference type="ARBA" id="ARBA00016337"/>
    </source>
</evidence>
<dbReference type="Gene3D" id="3.10.520.10">
    <property type="entry name" value="ApbE-like domains"/>
    <property type="match status" value="1"/>
</dbReference>
<dbReference type="EC" id="2.7.1.180" evidence="2"/>
<sequence length="638" mass="71326">MRCIVAILALLVGLNSPVPRLAAQNSVPKMPADSWERFAYEQPHMGTTFRMVIFAPDRQTADAAAKAAFDRVSELNRIMSDYLPTSELMQLCAQSARHVRPPVPISRDLFIVLAAAQKLSAQCDGVFDVTVGPLVQLWRQVRRTQELPGETELRSARERSGWQKLKLDADKQTAQLLVPGMQLDLGGIAKGYAADEMLKTLESHGITRALVAAGGDVAVSDAPPGQSGWRVEIVPLTRQSPRRLIRLRHAAVSTSGDAEQFVEINGVRYSHIVDPRTGLGLIGRRNVTVIAPRGIIADSHTKPVSILPPETSLKLIEAIDGAAALIVTATPTGEQAIASKRFAEYVIPLNEPRNPEKFPAELTRFETVGSKPVFTAGPTTAWDRAIRERGWILREADGYKLWYTGYDGTTNGRRMLGLATSRDGVQWTRHPANPLIRNQWVEDVCIVRDGDRYIMVAEGENDRAQWFISPDGINWTHQGRIDIRDTHGKPIPDGPYGTPTLYHEANRWYLFYERKDAGIWLATSSDLRQWQHVQDAPVISPGPNEYDRDFVAMNQVIRHQGRYYAFYHGAAKRDAQPRLWSTAIATSTDLIHWEKYPMNPLRPLAENRSSGIVVPDGAGYRLYTTHPEVWLHREQSPK</sequence>
<evidence type="ECO:0000256" key="8">
    <source>
        <dbReference type="ARBA" id="ARBA00022842"/>
    </source>
</evidence>
<keyword evidence="4" id="KW-0285">Flavoprotein</keyword>
<keyword evidence="5" id="KW-0808">Transferase</keyword>
<evidence type="ECO:0000256" key="9">
    <source>
        <dbReference type="ARBA" id="ARBA00031306"/>
    </source>
</evidence>
<keyword evidence="13" id="KW-1185">Reference proteome</keyword>
<dbReference type="InParanoid" id="A0A6C2YSK0"/>
<dbReference type="GO" id="GO:0046872">
    <property type="term" value="F:metal ion binding"/>
    <property type="evidence" value="ECO:0007669"/>
    <property type="project" value="UniProtKB-KW"/>
</dbReference>